<evidence type="ECO:0000256" key="1">
    <source>
        <dbReference type="ARBA" id="ARBA00023125"/>
    </source>
</evidence>
<dbReference type="Proteomes" id="UP001476247">
    <property type="component" value="Unassembled WGS sequence"/>
</dbReference>
<reference evidence="3 4" key="1">
    <citation type="submission" date="2024-04" db="EMBL/GenBank/DDBJ databases">
        <title>genome sequences of Mucor flavus KT1a and Helicostylum pulchrum KT1b strains isolation_sourced from the surface of a dry-aged beef.</title>
        <authorList>
            <person name="Toyotome T."/>
            <person name="Hosono M."/>
            <person name="Torimaru M."/>
            <person name="Fukuda K."/>
            <person name="Mikami N."/>
        </authorList>
    </citation>
    <scope>NUCLEOTIDE SEQUENCE [LARGE SCALE GENOMIC DNA]</scope>
    <source>
        <strain evidence="3 4">KT1b</strain>
    </source>
</reference>
<dbReference type="Pfam" id="PF07282">
    <property type="entry name" value="Cas12f1-like_TNB"/>
    <property type="match status" value="1"/>
</dbReference>
<feature type="domain" description="Cas12f1-like TNB" evidence="2">
    <location>
        <begin position="35"/>
        <end position="77"/>
    </location>
</feature>
<dbReference type="EMBL" id="BAABUJ010000068">
    <property type="protein sequence ID" value="GAA5806511.1"/>
    <property type="molecule type" value="Genomic_DNA"/>
</dbReference>
<dbReference type="InterPro" id="IPR010095">
    <property type="entry name" value="Cas12f1-like_TNB"/>
</dbReference>
<sequence length="100" mass="11294">MKGKDSVRIKTHEVGITNTLYKVLKKKDFLYLKLTSKVCNAYQQEALAFAYQGLVSDLACQNCGMMWNRDFNAAENINDISRNILRGDGPLPAFCRSNTN</sequence>
<evidence type="ECO:0000313" key="3">
    <source>
        <dbReference type="EMBL" id="GAA5806511.1"/>
    </source>
</evidence>
<protein>
    <recommendedName>
        <fullName evidence="2">Cas12f1-like TNB domain-containing protein</fullName>
    </recommendedName>
</protein>
<comment type="caution">
    <text evidence="3">The sequence shown here is derived from an EMBL/GenBank/DDBJ whole genome shotgun (WGS) entry which is preliminary data.</text>
</comment>
<evidence type="ECO:0000259" key="2">
    <source>
        <dbReference type="Pfam" id="PF07282"/>
    </source>
</evidence>
<gene>
    <name evidence="3" type="ORF">HPULCUR_012046</name>
</gene>
<proteinExistence type="predicted"/>
<accession>A0ABP9YI37</accession>
<keyword evidence="4" id="KW-1185">Reference proteome</keyword>
<name>A0ABP9YI37_9FUNG</name>
<evidence type="ECO:0000313" key="4">
    <source>
        <dbReference type="Proteomes" id="UP001476247"/>
    </source>
</evidence>
<keyword evidence="1" id="KW-0238">DNA-binding</keyword>
<organism evidence="3 4">
    <name type="scientific">Helicostylum pulchrum</name>
    <dbReference type="NCBI Taxonomy" id="562976"/>
    <lineage>
        <taxon>Eukaryota</taxon>
        <taxon>Fungi</taxon>
        <taxon>Fungi incertae sedis</taxon>
        <taxon>Mucoromycota</taxon>
        <taxon>Mucoromycotina</taxon>
        <taxon>Mucoromycetes</taxon>
        <taxon>Mucorales</taxon>
        <taxon>Mucorineae</taxon>
        <taxon>Mucoraceae</taxon>
        <taxon>Helicostylum</taxon>
    </lineage>
</organism>